<reference evidence="2 3" key="1">
    <citation type="journal article" date="2017" name="Gigascience">
        <title>Draft genome of the honey bee ectoparasitic mite, Tropilaelaps mercedesae, is shaped by the parasitic life history.</title>
        <authorList>
            <person name="Dong X."/>
            <person name="Armstrong S.D."/>
            <person name="Xia D."/>
            <person name="Makepeace B.L."/>
            <person name="Darby A.C."/>
            <person name="Kadowaki T."/>
        </authorList>
    </citation>
    <scope>NUCLEOTIDE SEQUENCE [LARGE SCALE GENOMIC DNA]</scope>
    <source>
        <strain evidence="2">Wuxi-XJTLU</strain>
    </source>
</reference>
<evidence type="ECO:0000313" key="2">
    <source>
        <dbReference type="EMBL" id="OQR70595.1"/>
    </source>
</evidence>
<evidence type="ECO:0000313" key="3">
    <source>
        <dbReference type="Proteomes" id="UP000192247"/>
    </source>
</evidence>
<protein>
    <submittedName>
        <fullName evidence="2">Uncharacterized protein</fullName>
    </submittedName>
</protein>
<dbReference type="InParanoid" id="A0A1V9XAL3"/>
<dbReference type="EMBL" id="MNPL01017006">
    <property type="protein sequence ID" value="OQR70595.1"/>
    <property type="molecule type" value="Genomic_DNA"/>
</dbReference>
<evidence type="ECO:0000256" key="1">
    <source>
        <dbReference type="SAM" id="MobiDB-lite"/>
    </source>
</evidence>
<feature type="compositionally biased region" description="Low complexity" evidence="1">
    <location>
        <begin position="49"/>
        <end position="62"/>
    </location>
</feature>
<accession>A0A1V9XAL3</accession>
<comment type="caution">
    <text evidence="2">The sequence shown here is derived from an EMBL/GenBank/DDBJ whole genome shotgun (WGS) entry which is preliminary data.</text>
</comment>
<keyword evidence="3" id="KW-1185">Reference proteome</keyword>
<feature type="region of interest" description="Disordered" evidence="1">
    <location>
        <begin position="21"/>
        <end position="62"/>
    </location>
</feature>
<sequence>MCAALQGSAAQLALAALNAHSQTTTPPLAPPASPPITVPGTPTGGSVGGLSQPHSQQPPSSQ</sequence>
<proteinExistence type="predicted"/>
<dbReference type="AlphaFoldDB" id="A0A1V9XAL3"/>
<dbReference type="Proteomes" id="UP000192247">
    <property type="component" value="Unassembled WGS sequence"/>
</dbReference>
<feature type="compositionally biased region" description="Pro residues" evidence="1">
    <location>
        <begin position="27"/>
        <end position="37"/>
    </location>
</feature>
<feature type="non-terminal residue" evidence="2">
    <location>
        <position position="62"/>
    </location>
</feature>
<gene>
    <name evidence="2" type="ORF">BIW11_04123</name>
</gene>
<name>A0A1V9XAL3_9ACAR</name>
<organism evidence="2 3">
    <name type="scientific">Tropilaelaps mercedesae</name>
    <dbReference type="NCBI Taxonomy" id="418985"/>
    <lineage>
        <taxon>Eukaryota</taxon>
        <taxon>Metazoa</taxon>
        <taxon>Ecdysozoa</taxon>
        <taxon>Arthropoda</taxon>
        <taxon>Chelicerata</taxon>
        <taxon>Arachnida</taxon>
        <taxon>Acari</taxon>
        <taxon>Parasitiformes</taxon>
        <taxon>Mesostigmata</taxon>
        <taxon>Gamasina</taxon>
        <taxon>Dermanyssoidea</taxon>
        <taxon>Laelapidae</taxon>
        <taxon>Tropilaelaps</taxon>
    </lineage>
</organism>